<dbReference type="EMBL" id="JACHHY010000015">
    <property type="protein sequence ID" value="MBB5019300.1"/>
    <property type="molecule type" value="Genomic_DNA"/>
</dbReference>
<dbReference type="PANTHER" id="PTHR46494:SF1">
    <property type="entry name" value="CORA FAMILY METAL ION TRANSPORTER (EUROFUNG)"/>
    <property type="match status" value="1"/>
</dbReference>
<comment type="similarity">
    <text evidence="2">Belongs to the CorA metal ion transporter (MIT) (TC 1.A.35) family.</text>
</comment>
<keyword evidence="7 12" id="KW-1133">Transmembrane helix</keyword>
<dbReference type="GO" id="GO:0015095">
    <property type="term" value="F:magnesium ion transmembrane transporter activity"/>
    <property type="evidence" value="ECO:0007669"/>
    <property type="project" value="TreeGrafter"/>
</dbReference>
<evidence type="ECO:0000256" key="6">
    <source>
        <dbReference type="ARBA" id="ARBA00022842"/>
    </source>
</evidence>
<dbReference type="GO" id="GO:0050897">
    <property type="term" value="F:cobalt ion binding"/>
    <property type="evidence" value="ECO:0007669"/>
    <property type="project" value="TreeGrafter"/>
</dbReference>
<dbReference type="GO" id="GO:0015087">
    <property type="term" value="F:cobalt ion transmembrane transporter activity"/>
    <property type="evidence" value="ECO:0007669"/>
    <property type="project" value="TreeGrafter"/>
</dbReference>
<dbReference type="AlphaFoldDB" id="A0A840MLL4"/>
<dbReference type="SUPFAM" id="SSF144083">
    <property type="entry name" value="Magnesium transport protein CorA, transmembrane region"/>
    <property type="match status" value="1"/>
</dbReference>
<evidence type="ECO:0000256" key="7">
    <source>
        <dbReference type="ARBA" id="ARBA00022989"/>
    </source>
</evidence>
<organism evidence="13 14">
    <name type="scientific">Chitinivorax tropicus</name>
    <dbReference type="NCBI Taxonomy" id="714531"/>
    <lineage>
        <taxon>Bacteria</taxon>
        <taxon>Pseudomonadati</taxon>
        <taxon>Pseudomonadota</taxon>
        <taxon>Betaproteobacteria</taxon>
        <taxon>Chitinivorax</taxon>
    </lineage>
</organism>
<keyword evidence="8" id="KW-0406">Ion transport</keyword>
<comment type="catalytic activity">
    <reaction evidence="10">
        <text>Mg(2+)(in) = Mg(2+)(out)</text>
        <dbReference type="Rhea" id="RHEA:29827"/>
        <dbReference type="ChEBI" id="CHEBI:18420"/>
    </reaction>
</comment>
<keyword evidence="9 12" id="KW-0472">Membrane</keyword>
<keyword evidence="4" id="KW-1003">Cell membrane</keyword>
<comment type="subcellular location">
    <subcellularLocation>
        <location evidence="1">Cell membrane</location>
        <topology evidence="1">Multi-pass membrane protein</topology>
    </subcellularLocation>
</comment>
<evidence type="ECO:0000313" key="13">
    <source>
        <dbReference type="EMBL" id="MBB5019300.1"/>
    </source>
</evidence>
<dbReference type="GO" id="GO:0005886">
    <property type="term" value="C:plasma membrane"/>
    <property type="evidence" value="ECO:0007669"/>
    <property type="project" value="UniProtKB-SubCell"/>
</dbReference>
<dbReference type="PANTHER" id="PTHR46494">
    <property type="entry name" value="CORA FAMILY METAL ION TRANSPORTER (EUROFUNG)"/>
    <property type="match status" value="1"/>
</dbReference>
<name>A0A840MLL4_9PROT</name>
<evidence type="ECO:0000256" key="8">
    <source>
        <dbReference type="ARBA" id="ARBA00023065"/>
    </source>
</evidence>
<evidence type="ECO:0000256" key="12">
    <source>
        <dbReference type="SAM" id="Phobius"/>
    </source>
</evidence>
<evidence type="ECO:0000313" key="14">
    <source>
        <dbReference type="Proteomes" id="UP000575898"/>
    </source>
</evidence>
<comment type="caution">
    <text evidence="13">The sequence shown here is derived from an EMBL/GenBank/DDBJ whole genome shotgun (WGS) entry which is preliminary data.</text>
</comment>
<dbReference type="RefSeq" id="WP_184039912.1">
    <property type="nucleotide sequence ID" value="NZ_JACHHY010000015.1"/>
</dbReference>
<evidence type="ECO:0000256" key="2">
    <source>
        <dbReference type="ARBA" id="ARBA00009765"/>
    </source>
</evidence>
<keyword evidence="3" id="KW-0813">Transport</keyword>
<keyword evidence="6" id="KW-0460">Magnesium</keyword>
<reference evidence="13 14" key="1">
    <citation type="submission" date="2020-08" db="EMBL/GenBank/DDBJ databases">
        <title>Genomic Encyclopedia of Type Strains, Phase IV (KMG-IV): sequencing the most valuable type-strain genomes for metagenomic binning, comparative biology and taxonomic classification.</title>
        <authorList>
            <person name="Goeker M."/>
        </authorList>
    </citation>
    <scope>NUCLEOTIDE SEQUENCE [LARGE SCALE GENOMIC DNA]</scope>
    <source>
        <strain evidence="13 14">DSM 27165</strain>
    </source>
</reference>
<accession>A0A840MLL4</accession>
<evidence type="ECO:0000256" key="9">
    <source>
        <dbReference type="ARBA" id="ARBA00023136"/>
    </source>
</evidence>
<comment type="function">
    <text evidence="11">Mediates influx of magnesium ions. Alternates between open and closed states. Activated by low cytoplasmic Mg(2+) levels. Inactive when cytoplasmic Mg(2+) levels are high.</text>
</comment>
<protein>
    <submittedName>
        <fullName evidence="13">Magnesium/cobalt transport protein CorA</fullName>
    </submittedName>
</protein>
<feature type="transmembrane region" description="Helical" evidence="12">
    <location>
        <begin position="313"/>
        <end position="333"/>
    </location>
</feature>
<feature type="transmembrane region" description="Helical" evidence="12">
    <location>
        <begin position="282"/>
        <end position="301"/>
    </location>
</feature>
<evidence type="ECO:0000256" key="10">
    <source>
        <dbReference type="ARBA" id="ARBA00034269"/>
    </source>
</evidence>
<evidence type="ECO:0000256" key="3">
    <source>
        <dbReference type="ARBA" id="ARBA00022448"/>
    </source>
</evidence>
<proteinExistence type="inferred from homology"/>
<evidence type="ECO:0000256" key="4">
    <source>
        <dbReference type="ARBA" id="ARBA00022475"/>
    </source>
</evidence>
<sequence>MRIREVVFLDGYCSHPPVRQDASTADLEALLASPIHGQDCQWIDLEEAGEATLQILDILLGMPEGSMMAFHGGEGGACRFLPHAALFHTKRMFYHFETERCTGRPLTIVFLGNRLVSIHPITLARTVNHVFNASQARGDEIFQHGVAALFSIFLDELLEDYKPVLEDWRNELDAYERDCLNAVNESTLVQILRFKTLVTQLRQAMNVVFRDQRRFLNHCPERILSGISRDRACEANQRFELLLDEIESIRLHTASAYQVYAAAQSLDMTRASNHLNKVMERLAVVTSIFMPLTFIVGVYGMNIPDMPEVHFQGFYYVIWAVMLGIAAGLLWFFRRKGWF</sequence>
<dbReference type="Gene3D" id="1.20.58.340">
    <property type="entry name" value="Magnesium transport protein CorA, transmembrane region"/>
    <property type="match status" value="2"/>
</dbReference>
<dbReference type="InterPro" id="IPR002523">
    <property type="entry name" value="MgTranspt_CorA/ZnTranspt_ZntB"/>
</dbReference>
<dbReference type="SUPFAM" id="SSF143865">
    <property type="entry name" value="CorA soluble domain-like"/>
    <property type="match status" value="1"/>
</dbReference>
<dbReference type="GO" id="GO:0000287">
    <property type="term" value="F:magnesium ion binding"/>
    <property type="evidence" value="ECO:0007669"/>
    <property type="project" value="TreeGrafter"/>
</dbReference>
<dbReference type="Pfam" id="PF01544">
    <property type="entry name" value="CorA"/>
    <property type="match status" value="1"/>
</dbReference>
<evidence type="ECO:0000256" key="1">
    <source>
        <dbReference type="ARBA" id="ARBA00004651"/>
    </source>
</evidence>
<keyword evidence="5 12" id="KW-0812">Transmembrane</keyword>
<dbReference type="InterPro" id="IPR045863">
    <property type="entry name" value="CorA_TM1_TM2"/>
</dbReference>
<dbReference type="InterPro" id="IPR045861">
    <property type="entry name" value="CorA_cytoplasmic_dom"/>
</dbReference>
<dbReference type="FunFam" id="1.20.58.340:FF:000004">
    <property type="entry name" value="Magnesium transport protein CorA"/>
    <property type="match status" value="1"/>
</dbReference>
<evidence type="ECO:0000256" key="11">
    <source>
        <dbReference type="ARBA" id="ARBA00045497"/>
    </source>
</evidence>
<dbReference type="Proteomes" id="UP000575898">
    <property type="component" value="Unassembled WGS sequence"/>
</dbReference>
<gene>
    <name evidence="13" type="ORF">HNQ59_002598</name>
</gene>
<evidence type="ECO:0000256" key="5">
    <source>
        <dbReference type="ARBA" id="ARBA00022692"/>
    </source>
</evidence>
<keyword evidence="14" id="KW-1185">Reference proteome</keyword>